<dbReference type="AlphaFoldDB" id="A0A117L2A0"/>
<dbReference type="GO" id="GO:0000287">
    <property type="term" value="F:magnesium ion binding"/>
    <property type="evidence" value="ECO:0007669"/>
    <property type="project" value="InterPro"/>
</dbReference>
<dbReference type="InterPro" id="IPR033966">
    <property type="entry name" value="RuBisCO"/>
</dbReference>
<name>A0A117L2A0_9EURY</name>
<dbReference type="EMBL" id="LGFD01000003">
    <property type="protein sequence ID" value="KUK18518.1"/>
    <property type="molecule type" value="Genomic_DNA"/>
</dbReference>
<accession>A0A117L2A0</accession>
<dbReference type="InterPro" id="IPR000685">
    <property type="entry name" value="RuBisCO_lsu_C"/>
</dbReference>
<protein>
    <submittedName>
        <fullName evidence="2">Ribulose bisphosphate carboxylase</fullName>
    </submittedName>
</protein>
<feature type="domain" description="Ribulose bisphosphate carboxylase large subunit C-terminal" evidence="1">
    <location>
        <begin position="3"/>
        <end position="67"/>
    </location>
</feature>
<dbReference type="Pfam" id="PF00016">
    <property type="entry name" value="RuBisCO_large"/>
    <property type="match status" value="1"/>
</dbReference>
<reference evidence="3" key="1">
    <citation type="journal article" date="2015" name="MBio">
        <title>Genome-Resolved Metagenomic Analysis Reveals Roles for Candidate Phyla and Other Microbial Community Members in Biogeochemical Transformations in Oil Reservoirs.</title>
        <authorList>
            <person name="Hu P."/>
            <person name="Tom L."/>
            <person name="Singh A."/>
            <person name="Thomas B.C."/>
            <person name="Baker B.J."/>
            <person name="Piceno Y.M."/>
            <person name="Andersen G.L."/>
            <person name="Banfield J.F."/>
        </authorList>
    </citation>
    <scope>NUCLEOTIDE SEQUENCE [LARGE SCALE GENOMIC DNA]</scope>
</reference>
<proteinExistence type="predicted"/>
<evidence type="ECO:0000259" key="1">
    <source>
        <dbReference type="Pfam" id="PF00016"/>
    </source>
</evidence>
<dbReference type="SUPFAM" id="SSF51649">
    <property type="entry name" value="RuBisCo, C-terminal domain"/>
    <property type="match status" value="1"/>
</dbReference>
<sequence length="73" mass="7940">MSNLPTVIEPLGTDIVLQLGGGTLGHPDGSAAGAKAIRQAIDAIMQEIRLDEYVKIHKELVRALEKWEHVILV</sequence>
<dbReference type="PANTHER" id="PTHR42704">
    <property type="entry name" value="RIBULOSE BISPHOSPHATE CARBOXYLASE"/>
    <property type="match status" value="1"/>
</dbReference>
<gene>
    <name evidence="2" type="ORF">XD54_0248</name>
</gene>
<dbReference type="PATRIC" id="fig|172049.5.peg.714"/>
<evidence type="ECO:0000313" key="2">
    <source>
        <dbReference type="EMBL" id="KUK18518.1"/>
    </source>
</evidence>
<evidence type="ECO:0000313" key="3">
    <source>
        <dbReference type="Proteomes" id="UP000053911"/>
    </source>
</evidence>
<dbReference type="PANTHER" id="PTHR42704:SF17">
    <property type="entry name" value="RIBULOSE BISPHOSPHATE CARBOXYLASE LARGE CHAIN"/>
    <property type="match status" value="1"/>
</dbReference>
<dbReference type="InterPro" id="IPR036376">
    <property type="entry name" value="RuBisCO_lsu_C_sf"/>
</dbReference>
<dbReference type="Proteomes" id="UP000053911">
    <property type="component" value="Unassembled WGS sequence"/>
</dbReference>
<dbReference type="Gene3D" id="3.20.20.110">
    <property type="entry name" value="Ribulose bisphosphate carboxylase, large subunit, C-terminal domain"/>
    <property type="match status" value="1"/>
</dbReference>
<organism evidence="2 3">
    <name type="scientific">Thermococcus sibiricus</name>
    <dbReference type="NCBI Taxonomy" id="172049"/>
    <lineage>
        <taxon>Archaea</taxon>
        <taxon>Methanobacteriati</taxon>
        <taxon>Methanobacteriota</taxon>
        <taxon>Thermococci</taxon>
        <taxon>Thermococcales</taxon>
        <taxon>Thermococcaceae</taxon>
        <taxon>Thermococcus</taxon>
    </lineage>
</organism>
<dbReference type="GO" id="GO:0016984">
    <property type="term" value="F:ribulose-bisphosphate carboxylase activity"/>
    <property type="evidence" value="ECO:0007669"/>
    <property type="project" value="InterPro"/>
</dbReference>
<comment type="caution">
    <text evidence="2">The sequence shown here is derived from an EMBL/GenBank/DDBJ whole genome shotgun (WGS) entry which is preliminary data.</text>
</comment>